<protein>
    <recommendedName>
        <fullName evidence="3">Transposase</fullName>
    </recommendedName>
</protein>
<dbReference type="Proteomes" id="UP000070341">
    <property type="component" value="Unassembled WGS sequence"/>
</dbReference>
<evidence type="ECO:0008006" key="3">
    <source>
        <dbReference type="Google" id="ProtNLM"/>
    </source>
</evidence>
<name>A0A133UYZ1_9EURY</name>
<feature type="non-terminal residue" evidence="1">
    <location>
        <position position="1"/>
    </location>
</feature>
<accession>A0A133UYZ1</accession>
<sequence>NRNPVTFVTDEIQQYKNAFKNQFDHIADLDLARSTGALKRARKVRDPETLLLLIMSHAATGLSLNQTSARAKRLGIASISKVALFKRMRNAETWLHELAVRMFAASPFDHTAGTDVTDRRIRGC</sequence>
<comment type="caution">
    <text evidence="1">The sequence shown here is derived from an EMBL/GenBank/DDBJ whole genome shotgun (WGS) entry which is preliminary data.</text>
</comment>
<evidence type="ECO:0000313" key="1">
    <source>
        <dbReference type="EMBL" id="KXA99399.1"/>
    </source>
</evidence>
<dbReference type="EMBL" id="LHXU01000052">
    <property type="protein sequence ID" value="KXA99399.1"/>
    <property type="molecule type" value="Genomic_DNA"/>
</dbReference>
<proteinExistence type="predicted"/>
<dbReference type="AlphaFoldDB" id="A0A133UYZ1"/>
<organism evidence="1 2">
    <name type="scientific">candidate division MSBL1 archaeon SCGC-AAA259M10</name>
    <dbReference type="NCBI Taxonomy" id="1698270"/>
    <lineage>
        <taxon>Archaea</taxon>
        <taxon>Methanobacteriati</taxon>
        <taxon>Methanobacteriota</taxon>
        <taxon>candidate division MSBL1</taxon>
    </lineage>
</organism>
<keyword evidence="2" id="KW-1185">Reference proteome</keyword>
<gene>
    <name evidence="1" type="ORF">AKJ40_03200</name>
</gene>
<reference evidence="1 2" key="1">
    <citation type="journal article" date="2016" name="Sci. Rep.">
        <title>Metabolic traits of an uncultured archaeal lineage -MSBL1- from brine pools of the Red Sea.</title>
        <authorList>
            <person name="Mwirichia R."/>
            <person name="Alam I."/>
            <person name="Rashid M."/>
            <person name="Vinu M."/>
            <person name="Ba-Alawi W."/>
            <person name="Anthony Kamau A."/>
            <person name="Kamanda Ngugi D."/>
            <person name="Goker M."/>
            <person name="Klenk H.P."/>
            <person name="Bajic V."/>
            <person name="Stingl U."/>
        </authorList>
    </citation>
    <scope>NUCLEOTIDE SEQUENCE [LARGE SCALE GENOMIC DNA]</scope>
    <source>
        <strain evidence="1">SCGC-AAA259M10</strain>
    </source>
</reference>
<evidence type="ECO:0000313" key="2">
    <source>
        <dbReference type="Proteomes" id="UP000070341"/>
    </source>
</evidence>